<protein>
    <submittedName>
        <fullName evidence="1">Uncharacterized protein</fullName>
    </submittedName>
</protein>
<proteinExistence type="predicted"/>
<name>F7NEJ4_9FIRM</name>
<keyword evidence="2" id="KW-1185">Reference proteome</keyword>
<dbReference type="AlphaFoldDB" id="F7NEJ4"/>
<evidence type="ECO:0000313" key="2">
    <source>
        <dbReference type="Proteomes" id="UP000003240"/>
    </source>
</evidence>
<gene>
    <name evidence="1" type="ORF">ALO_02286</name>
</gene>
<comment type="caution">
    <text evidence="1">The sequence shown here is derived from an EMBL/GenBank/DDBJ whole genome shotgun (WGS) entry which is preliminary data.</text>
</comment>
<evidence type="ECO:0000313" key="1">
    <source>
        <dbReference type="EMBL" id="EGO65405.1"/>
    </source>
</evidence>
<reference evidence="1 2" key="1">
    <citation type="journal article" date="2011" name="EMBO J.">
        <title>Structural diversity of bacterial flagellar motors.</title>
        <authorList>
            <person name="Chen S."/>
            <person name="Beeby M."/>
            <person name="Murphy G.E."/>
            <person name="Leadbetter J.R."/>
            <person name="Hendrixson D.R."/>
            <person name="Briegel A."/>
            <person name="Li Z."/>
            <person name="Shi J."/>
            <person name="Tocheva E.I."/>
            <person name="Muller A."/>
            <person name="Dobro M.J."/>
            <person name="Jensen G.J."/>
        </authorList>
    </citation>
    <scope>NUCLEOTIDE SEQUENCE [LARGE SCALE GENOMIC DNA]</scope>
    <source>
        <strain evidence="1 2">DSM 6540</strain>
    </source>
</reference>
<dbReference type="STRING" id="1009370.ALO_02286"/>
<organism evidence="1 2">
    <name type="scientific">Acetonema longum DSM 6540</name>
    <dbReference type="NCBI Taxonomy" id="1009370"/>
    <lineage>
        <taxon>Bacteria</taxon>
        <taxon>Bacillati</taxon>
        <taxon>Bacillota</taxon>
        <taxon>Negativicutes</taxon>
        <taxon>Acetonemataceae</taxon>
        <taxon>Acetonema</taxon>
    </lineage>
</organism>
<sequence>MDTGVMFPSRIFCSHCEQPLQVGWCRSDLVLCHSVKLTFTCERCGKEGRPPLILEPQGEWVTQRRMKIFDQLLSIVARHCYADDLVAALKPEYTEYQKAFLQGVHSALSIMARMRKNSPEQP</sequence>
<accession>F7NEJ4</accession>
<dbReference type="Proteomes" id="UP000003240">
    <property type="component" value="Unassembled WGS sequence"/>
</dbReference>
<dbReference type="EMBL" id="AFGF01000017">
    <property type="protein sequence ID" value="EGO65405.1"/>
    <property type="molecule type" value="Genomic_DNA"/>
</dbReference>
<dbReference type="RefSeq" id="WP_004092389.1">
    <property type="nucleotide sequence ID" value="NZ_AFGF01000017.1"/>
</dbReference>